<dbReference type="Proteomes" id="UP000050277">
    <property type="component" value="Unassembled WGS sequence"/>
</dbReference>
<dbReference type="AlphaFoldDB" id="A0A0P6YQQ7"/>
<keyword evidence="2" id="KW-1185">Reference proteome</keyword>
<dbReference type="STRING" id="70996.SE18_17510"/>
<dbReference type="RefSeq" id="WP_054535746.1">
    <property type="nucleotide sequence ID" value="NZ_LGKP01000025.1"/>
</dbReference>
<sequence>MEMLDYHTIIRSRCEELGLEYQYKNDLNGVSYRYSFLRRLTLIEQQTLPEYDCVTTATGELIPMTWAINLYYYNELWYAGAVYHEGGWGPGDFVKSFDSFEAAFACIIDHQMNWQGPPFRLKKDLDS</sequence>
<comment type="caution">
    <text evidence="1">The sequence shown here is derived from an EMBL/GenBank/DDBJ whole genome shotgun (WGS) entry which is preliminary data.</text>
</comment>
<reference evidence="1 2" key="1">
    <citation type="submission" date="2015-07" db="EMBL/GenBank/DDBJ databases">
        <title>Whole genome sequence of Herpetosiphon geysericola DSM 7119.</title>
        <authorList>
            <person name="Hemp J."/>
            <person name="Ward L.M."/>
            <person name="Pace L.A."/>
            <person name="Fischer W.W."/>
        </authorList>
    </citation>
    <scope>NUCLEOTIDE SEQUENCE [LARGE SCALE GENOMIC DNA]</scope>
    <source>
        <strain evidence="1 2">DSM 7119</strain>
    </source>
</reference>
<proteinExistence type="predicted"/>
<name>A0A0P6YQQ7_9CHLR</name>
<protein>
    <submittedName>
        <fullName evidence="1">Uncharacterized protein</fullName>
    </submittedName>
</protein>
<evidence type="ECO:0000313" key="2">
    <source>
        <dbReference type="Proteomes" id="UP000050277"/>
    </source>
</evidence>
<gene>
    <name evidence="1" type="ORF">SE18_17510</name>
</gene>
<evidence type="ECO:0000313" key="1">
    <source>
        <dbReference type="EMBL" id="KPL85433.1"/>
    </source>
</evidence>
<dbReference type="EMBL" id="LGKP01000025">
    <property type="protein sequence ID" value="KPL85433.1"/>
    <property type="molecule type" value="Genomic_DNA"/>
</dbReference>
<organism evidence="1 2">
    <name type="scientific">Herpetosiphon geysericola</name>
    <dbReference type="NCBI Taxonomy" id="70996"/>
    <lineage>
        <taxon>Bacteria</taxon>
        <taxon>Bacillati</taxon>
        <taxon>Chloroflexota</taxon>
        <taxon>Chloroflexia</taxon>
        <taxon>Herpetosiphonales</taxon>
        <taxon>Herpetosiphonaceae</taxon>
        <taxon>Herpetosiphon</taxon>
    </lineage>
</organism>
<accession>A0A0P6YQQ7</accession>